<gene>
    <name evidence="4" type="ORF">ABNG02_13965</name>
    <name evidence="3" type="ORF">GCM10008994_15390</name>
</gene>
<dbReference type="RefSeq" id="WP_343778018.1">
    <property type="nucleotide sequence ID" value="NZ_BAAADQ010000006.1"/>
</dbReference>
<dbReference type="AlphaFoldDB" id="A0AAV3SRX2"/>
<accession>A0AAV3SRX2</accession>
<comment type="caution">
    <text evidence="3">The sequence shown here is derived from an EMBL/GenBank/DDBJ whole genome shotgun (WGS) entry which is preliminary data.</text>
</comment>
<reference evidence="3" key="1">
    <citation type="journal article" date="2014" name="Int. J. Syst. Evol. Microbiol.">
        <title>Complete genome sequence of Corynebacterium casei LMG S-19264T (=DSM 44701T), isolated from a smear-ripened cheese.</title>
        <authorList>
            <consortium name="US DOE Joint Genome Institute (JGI-PGF)"/>
            <person name="Walter F."/>
            <person name="Albersmeier A."/>
            <person name="Kalinowski J."/>
            <person name="Ruckert C."/>
        </authorList>
    </citation>
    <scope>NUCLEOTIDE SEQUENCE</scope>
    <source>
        <strain evidence="3">JCM 14265</strain>
    </source>
</reference>
<dbReference type="SUPFAM" id="SSF53335">
    <property type="entry name" value="S-adenosyl-L-methionine-dependent methyltransferases"/>
    <property type="match status" value="2"/>
</dbReference>
<dbReference type="InterPro" id="IPR002052">
    <property type="entry name" value="DNA_methylase_N6_adenine_CS"/>
</dbReference>
<dbReference type="Gene3D" id="3.40.50.150">
    <property type="entry name" value="Vaccinia Virus protein VP39"/>
    <property type="match status" value="2"/>
</dbReference>
<sequence>MSETQHDEEDLELETWDKLPLGLMDNLAESEKYRVDVYRPIYSMHKWWARRPGSTFRILGLAALTDSNTTKDDILRMNTMETKYEGKYLESLKEDVSGKTILDPFAGGGTTLFELNRLGAQTVGYELNPVAWWINKKNIDQVDVDSLKQARDALLSSVREDIGELYTTTDPKTGQKCEILYAFQTQVLPCLTCDEEVQLMKSRTLVRKGKTHSAFVCCPNRECDDRIIELDQEIPDELDCPCCGTVFDPSDGNTTRAKYTCSNGHKHDIKETLDRLDAKPEFEYYALQYSAPGGDRRIKSFDEEDERKAERARELLEERFDELPIPTQKIPSGDKTSRLTARNYEQYHEVFSDRHLLTYGTLFREAQKFDDENLGEFLITGISNALKRGSLLIRWDYTNNKGSSVFPRQSYIPRAQPVEGNPLNTDGNIVAVENFLDNVVEAKDYCNRPFEKLKEDGDVNKYFIQDESVKESRRKALKCKTSERLDLDDESVDFVITDPPYYDNVQYSELSGYFYSWLHHVLGDEYEEFEPEHVPSAREIVANSRTGKDEDFFIESLTNVFKESHRVLKDDGELMFTYHHNENEAWGVILQALVESGFTITGAYPVQSEMPSSMTISSLENAEYDIVIFANKESVSEETTLDQLRQDLFFELQDMIEEERERHQELSTADLGVILRGKCMFYYSKHYPEVYSDGERVGVNDALETVDDVIEQILEGSANLPASIDTISESYAAFVKRGAEEHDDLNKHLMAKNLNVSDLEDEELIAGGRDEKRPVSAEERVNFIEQKLNGMSPGEADNLLDIDKIHYLHHLFVTDQSTSEYLKEWKTEDLEDLADFMADVTGDDRFEKVMELNLGQF</sequence>
<dbReference type="PROSITE" id="PS00092">
    <property type="entry name" value="N6_MTASE"/>
    <property type="match status" value="1"/>
</dbReference>
<dbReference type="GO" id="GO:0032259">
    <property type="term" value="P:methylation"/>
    <property type="evidence" value="ECO:0007669"/>
    <property type="project" value="UniProtKB-KW"/>
</dbReference>
<evidence type="ECO:0000256" key="2">
    <source>
        <dbReference type="ARBA" id="ARBA00022679"/>
    </source>
</evidence>
<proteinExistence type="predicted"/>
<reference evidence="4 6" key="3">
    <citation type="submission" date="2024-06" db="EMBL/GenBank/DDBJ databases">
        <title>Halorubrum miltondacostae sp. nov., a potential PHA producer isolated from an inland solar saltern in Rio Maior, Portugal.</title>
        <authorList>
            <person name="Albuquerque L."/>
            <person name="Viver T."/>
            <person name="Barroso C."/>
            <person name="Claudino R."/>
            <person name="Galvan M."/>
            <person name="Simoes G."/>
            <person name="Lobo Da Cunha A."/>
            <person name="Egas C."/>
        </authorList>
    </citation>
    <scope>NUCLEOTIDE SEQUENCE [LARGE SCALE GENOMIC DNA]</scope>
    <source>
        <strain evidence="4 6">DSM 18646</strain>
    </source>
</reference>
<protein>
    <submittedName>
        <fullName evidence="3">DUF1156 domain-containing protein</fullName>
    </submittedName>
</protein>
<dbReference type="Proteomes" id="UP001567571">
    <property type="component" value="Unassembled WGS sequence"/>
</dbReference>
<keyword evidence="2" id="KW-0808">Transferase</keyword>
<reference evidence="3" key="2">
    <citation type="submission" date="2023-12" db="EMBL/GenBank/DDBJ databases">
        <authorList>
            <person name="Sun Q."/>
            <person name="Inoue M."/>
        </authorList>
    </citation>
    <scope>NUCLEOTIDE SEQUENCE</scope>
    <source>
        <strain evidence="3">JCM 14265</strain>
    </source>
</reference>
<keyword evidence="1" id="KW-0489">Methyltransferase</keyword>
<dbReference type="EMBL" id="JBEDNW010000008">
    <property type="protein sequence ID" value="MEZ3168432.1"/>
    <property type="molecule type" value="Genomic_DNA"/>
</dbReference>
<keyword evidence="6" id="KW-1185">Reference proteome</keyword>
<evidence type="ECO:0000313" key="6">
    <source>
        <dbReference type="Proteomes" id="UP001567571"/>
    </source>
</evidence>
<dbReference type="PRINTS" id="PR00508">
    <property type="entry name" value="S21N4MTFRASE"/>
</dbReference>
<evidence type="ECO:0000313" key="4">
    <source>
        <dbReference type="EMBL" id="MEZ3168432.1"/>
    </source>
</evidence>
<evidence type="ECO:0000313" key="5">
    <source>
        <dbReference type="Proteomes" id="UP001501425"/>
    </source>
</evidence>
<dbReference type="InterPro" id="IPR029063">
    <property type="entry name" value="SAM-dependent_MTases_sf"/>
</dbReference>
<dbReference type="EMBL" id="BAAADQ010000006">
    <property type="protein sequence ID" value="GAA0541230.1"/>
    <property type="molecule type" value="Genomic_DNA"/>
</dbReference>
<dbReference type="GO" id="GO:0008170">
    <property type="term" value="F:N-methyltransferase activity"/>
    <property type="evidence" value="ECO:0007669"/>
    <property type="project" value="InterPro"/>
</dbReference>
<dbReference type="GO" id="GO:0003677">
    <property type="term" value="F:DNA binding"/>
    <property type="evidence" value="ECO:0007669"/>
    <property type="project" value="InterPro"/>
</dbReference>
<evidence type="ECO:0000256" key="1">
    <source>
        <dbReference type="ARBA" id="ARBA00022603"/>
    </source>
</evidence>
<evidence type="ECO:0000313" key="3">
    <source>
        <dbReference type="EMBL" id="GAA0541230.1"/>
    </source>
</evidence>
<dbReference type="InterPro" id="IPR001091">
    <property type="entry name" value="RM_Methyltransferase"/>
</dbReference>
<organism evidence="3 5">
    <name type="scientific">Halorubrum ejinorense</name>
    <dbReference type="NCBI Taxonomy" id="425309"/>
    <lineage>
        <taxon>Archaea</taxon>
        <taxon>Methanobacteriati</taxon>
        <taxon>Methanobacteriota</taxon>
        <taxon>Stenosarchaea group</taxon>
        <taxon>Halobacteria</taxon>
        <taxon>Halobacteriales</taxon>
        <taxon>Haloferacaceae</taxon>
        <taxon>Halorubrum</taxon>
    </lineage>
</organism>
<name>A0AAV3SRX2_9EURY</name>
<dbReference type="Proteomes" id="UP001501425">
    <property type="component" value="Unassembled WGS sequence"/>
</dbReference>